<keyword evidence="7" id="KW-0464">Manganese</keyword>
<dbReference type="InterPro" id="IPR019832">
    <property type="entry name" value="Mn/Fe_SOD_C"/>
</dbReference>
<dbReference type="SUPFAM" id="SSF54719">
    <property type="entry name" value="Fe,Mn superoxide dismutase (SOD), C-terminal domain"/>
    <property type="match status" value="1"/>
</dbReference>
<evidence type="ECO:0000259" key="12">
    <source>
        <dbReference type="Pfam" id="PF02777"/>
    </source>
</evidence>
<reference evidence="13 14" key="1">
    <citation type="journal article" date="2011" name="Proc. Natl. Acad. Sci. U.S.A.">
        <title>Evolutionary erosion of yeast sex chromosomes by mating-type switching accidents.</title>
        <authorList>
            <person name="Gordon J.L."/>
            <person name="Armisen D."/>
            <person name="Proux-Wera E."/>
            <person name="Oheigeartaigh S.S."/>
            <person name="Byrne K.P."/>
            <person name="Wolfe K.H."/>
        </authorList>
    </citation>
    <scope>NUCLEOTIDE SEQUENCE [LARGE SCALE GENOMIC DNA]</scope>
    <source>
        <strain evidence="14">ATCC 24235 / CBS 4417 / NBRC 1672 / NRRL Y-8282 / UCD 70-5</strain>
    </source>
</reference>
<evidence type="ECO:0000256" key="8">
    <source>
        <dbReference type="ARBA" id="ARBA00049204"/>
    </source>
</evidence>
<dbReference type="OrthoDB" id="239262at2759"/>
<keyword evidence="5" id="KW-0049">Antioxidant</keyword>
<dbReference type="EC" id="1.15.1.1" evidence="3 10"/>
<dbReference type="GO" id="GO:0004784">
    <property type="term" value="F:superoxide dismutase activity"/>
    <property type="evidence" value="ECO:0007669"/>
    <property type="project" value="UniProtKB-EC"/>
</dbReference>
<dbReference type="AlphaFoldDB" id="G8BST8"/>
<organism evidence="13 14">
    <name type="scientific">Tetrapisispora phaffii (strain ATCC 24235 / CBS 4417 / NBRC 1672 / NRRL Y-8282 / UCD 70-5)</name>
    <name type="common">Yeast</name>
    <name type="synonym">Fabospora phaffii</name>
    <dbReference type="NCBI Taxonomy" id="1071381"/>
    <lineage>
        <taxon>Eukaryota</taxon>
        <taxon>Fungi</taxon>
        <taxon>Dikarya</taxon>
        <taxon>Ascomycota</taxon>
        <taxon>Saccharomycotina</taxon>
        <taxon>Saccharomycetes</taxon>
        <taxon>Saccharomycetales</taxon>
        <taxon>Saccharomycetaceae</taxon>
        <taxon>Tetrapisispora</taxon>
    </lineage>
</organism>
<dbReference type="InterPro" id="IPR001189">
    <property type="entry name" value="Mn/Fe_SOD"/>
</dbReference>
<dbReference type="FunFam" id="3.55.40.20:FF:000002">
    <property type="entry name" value="Superoxide dismutase"/>
    <property type="match status" value="1"/>
</dbReference>
<gene>
    <name evidence="13" type="primary">TPHA0D02730</name>
    <name evidence="13" type="ordered locus">TPHA_0D02730</name>
</gene>
<evidence type="ECO:0000256" key="5">
    <source>
        <dbReference type="ARBA" id="ARBA00022862"/>
    </source>
</evidence>
<dbReference type="PIRSF" id="PIRSF000349">
    <property type="entry name" value="SODismutase"/>
    <property type="match status" value="1"/>
</dbReference>
<name>G8BST8_TETPH</name>
<dbReference type="Gene3D" id="1.10.287.990">
    <property type="entry name" value="Fe,Mn superoxide dismutase (SOD) domain"/>
    <property type="match status" value="1"/>
</dbReference>
<keyword evidence="6 10" id="KW-0560">Oxidoreductase</keyword>
<feature type="binding site" evidence="9">
    <location>
        <position position="102"/>
    </location>
    <ligand>
        <name>Mn(2+)</name>
        <dbReference type="ChEBI" id="CHEBI:29035"/>
    </ligand>
</feature>
<dbReference type="FunFam" id="1.10.287.990:FF:000001">
    <property type="entry name" value="Superoxide dismutase"/>
    <property type="match status" value="1"/>
</dbReference>
<sequence length="229" mass="25955">MFTRSVTVKRLASSAVFKRTKITLPELKWDFDALEPYVSGKINELHYTKHHQTYVNGFNSSIDQFKDVTEKLAKDPNSLELANKLIAIQQNIKFHGGGYKNHCLFWENLSPASGSGVGGELPTGNLLKQIEKQYKSLDNLIKLANAKLMGIQGSGWIFLVKNLNNGGKLDIVQTYNQDTVSDPTIVPLLAIDAWEHAYYLQYENRKAEYFGAIWNVINWKEAEKRFNAA</sequence>
<dbReference type="PRINTS" id="PR01703">
    <property type="entry name" value="MNSODISMTASE"/>
</dbReference>
<feature type="domain" description="Manganese/iron superoxide dismutase N-terminal" evidence="11">
    <location>
        <begin position="23"/>
        <end position="110"/>
    </location>
</feature>
<evidence type="ECO:0000256" key="9">
    <source>
        <dbReference type="PIRSR" id="PIRSR000349-1"/>
    </source>
</evidence>
<dbReference type="PANTHER" id="PTHR11404">
    <property type="entry name" value="SUPEROXIDE DISMUTASE 2"/>
    <property type="match status" value="1"/>
</dbReference>
<feature type="binding site" evidence="9">
    <location>
        <position position="46"/>
    </location>
    <ligand>
        <name>Mn(2+)</name>
        <dbReference type="ChEBI" id="CHEBI:29035"/>
    </ligand>
</feature>
<evidence type="ECO:0000256" key="1">
    <source>
        <dbReference type="ARBA" id="ARBA00001936"/>
    </source>
</evidence>
<dbReference type="InterPro" id="IPR036314">
    <property type="entry name" value="SOD_C_sf"/>
</dbReference>
<dbReference type="InterPro" id="IPR036324">
    <property type="entry name" value="Mn/Fe_SOD_N_sf"/>
</dbReference>
<comment type="catalytic activity">
    <reaction evidence="8 10">
        <text>2 superoxide + 2 H(+) = H2O2 + O2</text>
        <dbReference type="Rhea" id="RHEA:20696"/>
        <dbReference type="ChEBI" id="CHEBI:15378"/>
        <dbReference type="ChEBI" id="CHEBI:15379"/>
        <dbReference type="ChEBI" id="CHEBI:16240"/>
        <dbReference type="ChEBI" id="CHEBI:18421"/>
        <dbReference type="EC" id="1.15.1.1"/>
    </reaction>
</comment>
<evidence type="ECO:0000256" key="6">
    <source>
        <dbReference type="ARBA" id="ARBA00023002"/>
    </source>
</evidence>
<proteinExistence type="inferred from homology"/>
<comment type="function">
    <text evidence="10">Destroys radicals which are normally produced within the cells and which are toxic to biological systems.</text>
</comment>
<comment type="similarity">
    <text evidence="2 10">Belongs to the iron/manganese superoxide dismutase family.</text>
</comment>
<keyword evidence="14" id="KW-1185">Reference proteome</keyword>
<evidence type="ECO:0000313" key="14">
    <source>
        <dbReference type="Proteomes" id="UP000005666"/>
    </source>
</evidence>
<keyword evidence="4 9" id="KW-0479">Metal-binding</keyword>
<dbReference type="HOGENOM" id="CLU_031625_2_1_1"/>
<evidence type="ECO:0000313" key="13">
    <source>
        <dbReference type="EMBL" id="CCE62909.1"/>
    </source>
</evidence>
<evidence type="ECO:0000256" key="4">
    <source>
        <dbReference type="ARBA" id="ARBA00022723"/>
    </source>
</evidence>
<dbReference type="eggNOG" id="KOG0876">
    <property type="taxonomic scope" value="Eukaryota"/>
</dbReference>
<feature type="binding site" evidence="9">
    <location>
        <position position="196"/>
    </location>
    <ligand>
        <name>Mn(2+)</name>
        <dbReference type="ChEBI" id="CHEBI:29035"/>
    </ligand>
</feature>
<accession>G8BST8</accession>
<dbReference type="PANTHER" id="PTHR11404:SF6">
    <property type="entry name" value="SUPEROXIDE DISMUTASE [MN], MITOCHONDRIAL"/>
    <property type="match status" value="1"/>
</dbReference>
<protein>
    <recommendedName>
        <fullName evidence="3 10">Superoxide dismutase</fullName>
        <ecNumber evidence="3 10">1.15.1.1</ecNumber>
    </recommendedName>
</protein>
<dbReference type="KEGG" id="tpf:TPHA_0D02730"/>
<dbReference type="SUPFAM" id="SSF46609">
    <property type="entry name" value="Fe,Mn superoxide dismutase (SOD), N-terminal domain"/>
    <property type="match status" value="1"/>
</dbReference>
<dbReference type="Pfam" id="PF02777">
    <property type="entry name" value="Sod_Fe_C"/>
    <property type="match status" value="1"/>
</dbReference>
<dbReference type="PROSITE" id="PS00088">
    <property type="entry name" value="SOD_MN"/>
    <property type="match status" value="1"/>
</dbReference>
<feature type="domain" description="Manganese/iron superoxide dismutase C-terminal" evidence="12">
    <location>
        <begin position="122"/>
        <end position="225"/>
    </location>
</feature>
<evidence type="ECO:0000256" key="7">
    <source>
        <dbReference type="ARBA" id="ARBA00023211"/>
    </source>
</evidence>
<dbReference type="GeneID" id="11534549"/>
<dbReference type="InterPro" id="IPR050265">
    <property type="entry name" value="Fe/Mn_Superoxide_Dismutase"/>
</dbReference>
<evidence type="ECO:0000256" key="2">
    <source>
        <dbReference type="ARBA" id="ARBA00008714"/>
    </source>
</evidence>
<dbReference type="OMA" id="DSLINWD"/>
<dbReference type="GO" id="GO:0005759">
    <property type="term" value="C:mitochondrial matrix"/>
    <property type="evidence" value="ECO:0007669"/>
    <property type="project" value="EnsemblFungi"/>
</dbReference>
<comment type="cofactor">
    <cofactor evidence="1">
        <name>Mn(2+)</name>
        <dbReference type="ChEBI" id="CHEBI:29035"/>
    </cofactor>
</comment>
<dbReference type="InterPro" id="IPR019833">
    <property type="entry name" value="Mn/Fe_SOD_BS"/>
</dbReference>
<feature type="binding site" evidence="9">
    <location>
        <position position="192"/>
    </location>
    <ligand>
        <name>Mn(2+)</name>
        <dbReference type="ChEBI" id="CHEBI:29035"/>
    </ligand>
</feature>
<dbReference type="EMBL" id="HE612859">
    <property type="protein sequence ID" value="CCE62909.1"/>
    <property type="molecule type" value="Genomic_DNA"/>
</dbReference>
<evidence type="ECO:0000259" key="11">
    <source>
        <dbReference type="Pfam" id="PF00081"/>
    </source>
</evidence>
<dbReference type="InterPro" id="IPR019831">
    <property type="entry name" value="Mn/Fe_SOD_N"/>
</dbReference>
<dbReference type="RefSeq" id="XP_003685343.1">
    <property type="nucleotide sequence ID" value="XM_003685295.1"/>
</dbReference>
<dbReference type="GO" id="GO:0030145">
    <property type="term" value="F:manganese ion binding"/>
    <property type="evidence" value="ECO:0007669"/>
    <property type="project" value="EnsemblFungi"/>
</dbReference>
<dbReference type="Pfam" id="PF00081">
    <property type="entry name" value="Sod_Fe_N"/>
    <property type="match status" value="1"/>
</dbReference>
<evidence type="ECO:0000256" key="10">
    <source>
        <dbReference type="RuleBase" id="RU000414"/>
    </source>
</evidence>
<dbReference type="Gene3D" id="3.55.40.20">
    <property type="entry name" value="Iron/manganese superoxide dismutase, C-terminal domain"/>
    <property type="match status" value="1"/>
</dbReference>
<dbReference type="Proteomes" id="UP000005666">
    <property type="component" value="Chromosome 4"/>
</dbReference>
<evidence type="ECO:0000256" key="3">
    <source>
        <dbReference type="ARBA" id="ARBA00012682"/>
    </source>
</evidence>
<dbReference type="STRING" id="1071381.G8BST8"/>